<dbReference type="AlphaFoldDB" id="A0A7R8AKL9"/>
<reference evidence="1" key="2">
    <citation type="submission" date="2021-02" db="EMBL/GenBank/DDBJ databases">
        <title>Aspergillus puulaauensis MK2 genome sequence.</title>
        <authorList>
            <person name="Futagami T."/>
            <person name="Mori K."/>
            <person name="Kadooka C."/>
            <person name="Tanaka T."/>
        </authorList>
    </citation>
    <scope>NUCLEOTIDE SEQUENCE</scope>
    <source>
        <strain evidence="1">MK2</strain>
    </source>
</reference>
<dbReference type="EMBL" id="AP024444">
    <property type="protein sequence ID" value="BCS20845.1"/>
    <property type="molecule type" value="Genomic_DNA"/>
</dbReference>
<evidence type="ECO:0000313" key="1">
    <source>
        <dbReference type="EMBL" id="BCS20845.1"/>
    </source>
</evidence>
<organism evidence="1 2">
    <name type="scientific">Aspergillus puulaauensis</name>
    <dbReference type="NCBI Taxonomy" id="1220207"/>
    <lineage>
        <taxon>Eukaryota</taxon>
        <taxon>Fungi</taxon>
        <taxon>Dikarya</taxon>
        <taxon>Ascomycota</taxon>
        <taxon>Pezizomycotina</taxon>
        <taxon>Eurotiomycetes</taxon>
        <taxon>Eurotiomycetidae</taxon>
        <taxon>Eurotiales</taxon>
        <taxon>Aspergillaceae</taxon>
        <taxon>Aspergillus</taxon>
    </lineage>
</organism>
<keyword evidence="2" id="KW-1185">Reference proteome</keyword>
<dbReference type="KEGG" id="apuu:APUU_21277A"/>
<proteinExistence type="predicted"/>
<gene>
    <name evidence="1" type="ORF">APUU_21277A</name>
</gene>
<accession>A0A7R8AKL9</accession>
<dbReference type="Proteomes" id="UP000654913">
    <property type="component" value="Chromosome 2"/>
</dbReference>
<protein>
    <submittedName>
        <fullName evidence="1">Uncharacterized protein</fullName>
    </submittedName>
</protein>
<sequence>MQEEFKMMPRTGGRDRLAVLDIKYRSCGSPARTHHSCMQWKCQLACATSSQPLTRVRFDQTRFSVRIAANALAFPPTIHDISGAEISDRNIDLGQMGRRRRVGHVHPCRNLFPESNQRFQAMLLLVKCWIGQRGWLAQPRKNRVYIRPPSRQLSMNQDQENQIKVISSRRK</sequence>
<name>A0A7R8AKL9_9EURO</name>
<reference evidence="1" key="1">
    <citation type="submission" date="2021-01" db="EMBL/GenBank/DDBJ databases">
        <authorList>
            <consortium name="Aspergillus puulaauensis MK2 genome sequencing consortium"/>
            <person name="Kazuki M."/>
            <person name="Futagami T."/>
        </authorList>
    </citation>
    <scope>NUCLEOTIDE SEQUENCE</scope>
    <source>
        <strain evidence="1">MK2</strain>
    </source>
</reference>
<evidence type="ECO:0000313" key="2">
    <source>
        <dbReference type="Proteomes" id="UP000654913"/>
    </source>
</evidence>
<dbReference type="RefSeq" id="XP_041553039.1">
    <property type="nucleotide sequence ID" value="XM_041700011.1"/>
</dbReference>
<dbReference type="GeneID" id="64970850"/>